<sequence length="189" mass="21614">MQVGVGEEKKERGMVCSGCRWWGAEENDGMGREERKKEKEGERMKEEEEKVCRRERKKRKNERRRGEGVQVREEEKKECEGKKNKKERKGREEERGDDADAMRTRRGRGPTWFRSPAARDGEGTCCCGWRCCYGRACCCGEIGPPWGCCCVRLEEEDGESGSASDGDEGDPEERVREQKMMMGKGVLSG</sequence>
<dbReference type="EMBL" id="CM056810">
    <property type="protein sequence ID" value="KAJ8644275.1"/>
    <property type="molecule type" value="Genomic_DNA"/>
</dbReference>
<reference evidence="1 2" key="1">
    <citation type="journal article" date="2022" name="Hortic Res">
        <title>A haplotype resolved chromosomal level avocado genome allows analysis of novel avocado genes.</title>
        <authorList>
            <person name="Nath O."/>
            <person name="Fletcher S.J."/>
            <person name="Hayward A."/>
            <person name="Shaw L.M."/>
            <person name="Masouleh A.K."/>
            <person name="Furtado A."/>
            <person name="Henry R.J."/>
            <person name="Mitter N."/>
        </authorList>
    </citation>
    <scope>NUCLEOTIDE SEQUENCE [LARGE SCALE GENOMIC DNA]</scope>
    <source>
        <strain evidence="2">cv. Hass</strain>
    </source>
</reference>
<proteinExistence type="predicted"/>
<gene>
    <name evidence="1" type="ORF">MRB53_006023</name>
</gene>
<evidence type="ECO:0000313" key="2">
    <source>
        <dbReference type="Proteomes" id="UP001234297"/>
    </source>
</evidence>
<organism evidence="1 2">
    <name type="scientific">Persea americana</name>
    <name type="common">Avocado</name>
    <dbReference type="NCBI Taxonomy" id="3435"/>
    <lineage>
        <taxon>Eukaryota</taxon>
        <taxon>Viridiplantae</taxon>
        <taxon>Streptophyta</taxon>
        <taxon>Embryophyta</taxon>
        <taxon>Tracheophyta</taxon>
        <taxon>Spermatophyta</taxon>
        <taxon>Magnoliopsida</taxon>
        <taxon>Magnoliidae</taxon>
        <taxon>Laurales</taxon>
        <taxon>Lauraceae</taxon>
        <taxon>Persea</taxon>
    </lineage>
</organism>
<accession>A0ACC2MF06</accession>
<protein>
    <submittedName>
        <fullName evidence="1">Uncharacterized protein</fullName>
    </submittedName>
</protein>
<comment type="caution">
    <text evidence="1">The sequence shown here is derived from an EMBL/GenBank/DDBJ whole genome shotgun (WGS) entry which is preliminary data.</text>
</comment>
<name>A0ACC2MF06_PERAE</name>
<dbReference type="Proteomes" id="UP001234297">
    <property type="component" value="Chromosome 2"/>
</dbReference>
<evidence type="ECO:0000313" key="1">
    <source>
        <dbReference type="EMBL" id="KAJ8644275.1"/>
    </source>
</evidence>
<keyword evidence="2" id="KW-1185">Reference proteome</keyword>